<evidence type="ECO:0000256" key="10">
    <source>
        <dbReference type="ARBA" id="ARBA00022927"/>
    </source>
</evidence>
<accession>A0AA96LFJ3</accession>
<evidence type="ECO:0000259" key="17">
    <source>
        <dbReference type="PROSITE" id="PS50929"/>
    </source>
</evidence>
<protein>
    <submittedName>
        <fullName evidence="19">Peptidase domain-containing ABC transporter</fullName>
    </submittedName>
</protein>
<keyword evidence="12 15" id="KW-1133">Transmembrane helix</keyword>
<dbReference type="InterPro" id="IPR005897">
    <property type="entry name" value="Pept_C39_ABC_bacteriocin"/>
</dbReference>
<evidence type="ECO:0000256" key="1">
    <source>
        <dbReference type="ARBA" id="ARBA00004651"/>
    </source>
</evidence>
<evidence type="ECO:0000313" key="20">
    <source>
        <dbReference type="Proteomes" id="UP001305702"/>
    </source>
</evidence>
<dbReference type="PROSITE" id="PS00211">
    <property type="entry name" value="ABC_TRANSPORTER_1"/>
    <property type="match status" value="1"/>
</dbReference>
<sequence length="716" mass="78213">MFKQKVCIRQQERKDCAPACLATIARYYGSKLPLTILREACGTDPTGTNALGLVRAAESIGFEAQAVKGERDSLLEPFPLPAIAHVVIDKAVLHYVVLYEVSEEKVQVADPAEGMRTFSTKDFLDIWTGVLILLEPGTEFKPVSMGSSPIKRFLPLLNQNKRLLLPIVAASIVVTGIGIAGAYYFQYLLDGLLGSQQMGTLGLISTVLIVLYLVQTALDYGRNHLFLRMAQRIDRRLVMDYYHHVMRMPLGFFSARKAGDITSRLTDAAHVRDALSEASLTLAVDTLTIGIAAFVLYYQNPLLFGITLLLVPLYAIILTGFRKAFDRYNRQIMADQAELTSYVIESVKGIETVKAATAGNEVGETADRKYDAFLASTLTYGKASNQQAALKNSLQLVSGVVLLWIGAREVARGTLTAGQLITFNVLLAYFLTPLQRLIDLQPVLQSAYVAASRLGEIMDLEPERKAEPDGRPAGADLRGDVVFRGLSFRYGSKPLTLDGLDLTVKQGTATAIVGPSGSGKSSLLKLLLRFYEPEGGAISIGGRALDEIGTEGLRARTAYVAQDSFFFHGSVYDNLCLGLKTKPGLEEVVEVCRLTQIHEDIAALPLHYETVLEENGASLSGGQRQRLALARALLRKPQLLLLDEATSSLDTVTEQAIARLIGRLEGVTTILVSHRLRMVQSCDQICVLKNGRIVECGEHDALLAQSGVYADLWESQ</sequence>
<dbReference type="AlphaFoldDB" id="A0AA96LFJ3"/>
<dbReference type="GO" id="GO:0005524">
    <property type="term" value="F:ATP binding"/>
    <property type="evidence" value="ECO:0007669"/>
    <property type="project" value="UniProtKB-KW"/>
</dbReference>
<dbReference type="GO" id="GO:0008234">
    <property type="term" value="F:cysteine-type peptidase activity"/>
    <property type="evidence" value="ECO:0007669"/>
    <property type="project" value="UniProtKB-KW"/>
</dbReference>
<evidence type="ECO:0000256" key="13">
    <source>
        <dbReference type="ARBA" id="ARBA00023136"/>
    </source>
</evidence>
<dbReference type="CDD" id="cd18570">
    <property type="entry name" value="ABC_6TM_PCAT1_LagD_like"/>
    <property type="match status" value="1"/>
</dbReference>
<evidence type="ECO:0000256" key="6">
    <source>
        <dbReference type="ARBA" id="ARBA00022741"/>
    </source>
</evidence>
<evidence type="ECO:0000313" key="19">
    <source>
        <dbReference type="EMBL" id="WNQ10607.1"/>
    </source>
</evidence>
<evidence type="ECO:0000256" key="11">
    <source>
        <dbReference type="ARBA" id="ARBA00022967"/>
    </source>
</evidence>
<dbReference type="PROSITE" id="PS50990">
    <property type="entry name" value="PEPTIDASE_C39"/>
    <property type="match status" value="1"/>
</dbReference>
<dbReference type="SMART" id="SM00382">
    <property type="entry name" value="AAA"/>
    <property type="match status" value="1"/>
</dbReference>
<feature type="domain" description="Peptidase C39" evidence="18">
    <location>
        <begin position="10"/>
        <end position="134"/>
    </location>
</feature>
<dbReference type="PROSITE" id="PS50893">
    <property type="entry name" value="ABC_TRANSPORTER_2"/>
    <property type="match status" value="1"/>
</dbReference>
<dbReference type="InterPro" id="IPR027417">
    <property type="entry name" value="P-loop_NTPase"/>
</dbReference>
<dbReference type="InterPro" id="IPR003439">
    <property type="entry name" value="ABC_transporter-like_ATP-bd"/>
</dbReference>
<dbReference type="Pfam" id="PF00005">
    <property type="entry name" value="ABC_tran"/>
    <property type="match status" value="1"/>
</dbReference>
<evidence type="ECO:0000256" key="15">
    <source>
        <dbReference type="SAM" id="Phobius"/>
    </source>
</evidence>
<dbReference type="Pfam" id="PF00664">
    <property type="entry name" value="ABC_membrane"/>
    <property type="match status" value="1"/>
</dbReference>
<dbReference type="RefSeq" id="WP_315604381.1">
    <property type="nucleotide sequence ID" value="NZ_CP130318.1"/>
</dbReference>
<feature type="domain" description="ABC transporter" evidence="16">
    <location>
        <begin position="477"/>
        <end position="715"/>
    </location>
</feature>
<evidence type="ECO:0000256" key="7">
    <source>
        <dbReference type="ARBA" id="ARBA00022801"/>
    </source>
</evidence>
<dbReference type="PANTHER" id="PTHR24221:SF654">
    <property type="entry name" value="ATP-BINDING CASSETTE SUB-FAMILY B MEMBER 6"/>
    <property type="match status" value="1"/>
</dbReference>
<name>A0AA96LFJ3_9BACL</name>
<dbReference type="GO" id="GO:0043214">
    <property type="term" value="F:ABC-type bacteriocin transporter activity"/>
    <property type="evidence" value="ECO:0007669"/>
    <property type="project" value="InterPro"/>
</dbReference>
<evidence type="ECO:0000256" key="3">
    <source>
        <dbReference type="ARBA" id="ARBA00022475"/>
    </source>
</evidence>
<keyword evidence="14" id="KW-0080">Bacteriocin transport</keyword>
<feature type="domain" description="ABC transmembrane type-1" evidence="17">
    <location>
        <begin position="167"/>
        <end position="446"/>
    </location>
</feature>
<keyword evidence="8" id="KW-0788">Thiol protease</keyword>
<dbReference type="Gene3D" id="1.20.1560.10">
    <property type="entry name" value="ABC transporter type 1, transmembrane domain"/>
    <property type="match status" value="1"/>
</dbReference>
<dbReference type="SUPFAM" id="SSF52540">
    <property type="entry name" value="P-loop containing nucleoside triphosphate hydrolases"/>
    <property type="match status" value="1"/>
</dbReference>
<keyword evidence="11" id="KW-1278">Translocase</keyword>
<keyword evidence="2" id="KW-0813">Transport</keyword>
<reference evidence="19 20" key="1">
    <citation type="submission" date="2022-02" db="EMBL/GenBank/DDBJ databases">
        <title>Paenibacillus sp. MBLB1776 Whole Genome Shotgun Sequencing.</title>
        <authorList>
            <person name="Hwang C.Y."/>
            <person name="Cho E.-S."/>
            <person name="Seo M.-J."/>
        </authorList>
    </citation>
    <scope>NUCLEOTIDE SEQUENCE [LARGE SCALE GENOMIC DNA]</scope>
    <source>
        <strain evidence="19 20">MBLB1776</strain>
    </source>
</reference>
<keyword evidence="6" id="KW-0547">Nucleotide-binding</keyword>
<organism evidence="19 20">
    <name type="scientific">Paenibacillus aurantius</name>
    <dbReference type="NCBI Taxonomy" id="2918900"/>
    <lineage>
        <taxon>Bacteria</taxon>
        <taxon>Bacillati</taxon>
        <taxon>Bacillota</taxon>
        <taxon>Bacilli</taxon>
        <taxon>Bacillales</taxon>
        <taxon>Paenibacillaceae</taxon>
        <taxon>Paenibacillus</taxon>
    </lineage>
</organism>
<feature type="transmembrane region" description="Helical" evidence="15">
    <location>
        <begin position="274"/>
        <end position="296"/>
    </location>
</feature>
<keyword evidence="13 15" id="KW-0472">Membrane</keyword>
<evidence type="ECO:0000256" key="8">
    <source>
        <dbReference type="ARBA" id="ARBA00022807"/>
    </source>
</evidence>
<keyword evidence="10" id="KW-0653">Protein transport</keyword>
<evidence type="ECO:0000256" key="14">
    <source>
        <dbReference type="ARBA" id="ARBA00043264"/>
    </source>
</evidence>
<dbReference type="Pfam" id="PF03412">
    <property type="entry name" value="Peptidase_C39"/>
    <property type="match status" value="1"/>
</dbReference>
<dbReference type="EMBL" id="CP130318">
    <property type="protein sequence ID" value="WNQ10607.1"/>
    <property type="molecule type" value="Genomic_DNA"/>
</dbReference>
<keyword evidence="4" id="KW-0645">Protease</keyword>
<evidence type="ECO:0000256" key="4">
    <source>
        <dbReference type="ARBA" id="ARBA00022670"/>
    </source>
</evidence>
<dbReference type="InterPro" id="IPR003593">
    <property type="entry name" value="AAA+_ATPase"/>
</dbReference>
<comment type="subcellular location">
    <subcellularLocation>
        <location evidence="1">Cell membrane</location>
        <topology evidence="1">Multi-pass membrane protein</topology>
    </subcellularLocation>
</comment>
<dbReference type="PANTHER" id="PTHR24221">
    <property type="entry name" value="ATP-BINDING CASSETTE SUB-FAMILY B"/>
    <property type="match status" value="1"/>
</dbReference>
<keyword evidence="3" id="KW-1003">Cell membrane</keyword>
<dbReference type="InterPro" id="IPR011527">
    <property type="entry name" value="ABC1_TM_dom"/>
</dbReference>
<dbReference type="GO" id="GO:0034040">
    <property type="term" value="F:ATPase-coupled lipid transmembrane transporter activity"/>
    <property type="evidence" value="ECO:0007669"/>
    <property type="project" value="TreeGrafter"/>
</dbReference>
<keyword evidence="20" id="KW-1185">Reference proteome</keyword>
<evidence type="ECO:0000256" key="12">
    <source>
        <dbReference type="ARBA" id="ARBA00022989"/>
    </source>
</evidence>
<feature type="transmembrane region" description="Helical" evidence="15">
    <location>
        <begin position="163"/>
        <end position="185"/>
    </location>
</feature>
<dbReference type="GO" id="GO:0016887">
    <property type="term" value="F:ATP hydrolysis activity"/>
    <property type="evidence" value="ECO:0007669"/>
    <property type="project" value="InterPro"/>
</dbReference>
<dbReference type="GO" id="GO:0015031">
    <property type="term" value="P:protein transport"/>
    <property type="evidence" value="ECO:0007669"/>
    <property type="project" value="UniProtKB-KW"/>
</dbReference>
<evidence type="ECO:0000256" key="9">
    <source>
        <dbReference type="ARBA" id="ARBA00022840"/>
    </source>
</evidence>
<dbReference type="InterPro" id="IPR036640">
    <property type="entry name" value="ABC1_TM_sf"/>
</dbReference>
<dbReference type="InterPro" id="IPR039421">
    <property type="entry name" value="Type_1_exporter"/>
</dbReference>
<dbReference type="Gene3D" id="3.90.70.10">
    <property type="entry name" value="Cysteine proteinases"/>
    <property type="match status" value="1"/>
</dbReference>
<dbReference type="Proteomes" id="UP001305702">
    <property type="component" value="Chromosome"/>
</dbReference>
<keyword evidence="7" id="KW-0378">Hydrolase</keyword>
<dbReference type="PROSITE" id="PS50929">
    <property type="entry name" value="ABC_TM1F"/>
    <property type="match status" value="1"/>
</dbReference>
<dbReference type="GO" id="GO:0006508">
    <property type="term" value="P:proteolysis"/>
    <property type="evidence" value="ECO:0007669"/>
    <property type="project" value="UniProtKB-KW"/>
</dbReference>
<dbReference type="Gene3D" id="3.40.50.300">
    <property type="entry name" value="P-loop containing nucleotide triphosphate hydrolases"/>
    <property type="match status" value="1"/>
</dbReference>
<keyword evidence="5 15" id="KW-0812">Transmembrane</keyword>
<evidence type="ECO:0000259" key="16">
    <source>
        <dbReference type="PROSITE" id="PS50893"/>
    </source>
</evidence>
<feature type="transmembrane region" description="Helical" evidence="15">
    <location>
        <begin position="302"/>
        <end position="321"/>
    </location>
</feature>
<dbReference type="SUPFAM" id="SSF90123">
    <property type="entry name" value="ABC transporter transmembrane region"/>
    <property type="match status" value="1"/>
</dbReference>
<feature type="transmembrane region" description="Helical" evidence="15">
    <location>
        <begin position="197"/>
        <end position="218"/>
    </location>
</feature>
<dbReference type="KEGG" id="paun:MJA45_23780"/>
<gene>
    <name evidence="19" type="ORF">MJA45_23780</name>
</gene>
<evidence type="ECO:0000256" key="5">
    <source>
        <dbReference type="ARBA" id="ARBA00022692"/>
    </source>
</evidence>
<dbReference type="InterPro" id="IPR005074">
    <property type="entry name" value="Peptidase_C39"/>
</dbReference>
<dbReference type="GO" id="GO:0005886">
    <property type="term" value="C:plasma membrane"/>
    <property type="evidence" value="ECO:0007669"/>
    <property type="project" value="UniProtKB-SubCell"/>
</dbReference>
<dbReference type="CDD" id="cd02418">
    <property type="entry name" value="Peptidase_C39B"/>
    <property type="match status" value="1"/>
</dbReference>
<evidence type="ECO:0000259" key="18">
    <source>
        <dbReference type="PROSITE" id="PS50990"/>
    </source>
</evidence>
<keyword evidence="9" id="KW-0067">ATP-binding</keyword>
<dbReference type="FunFam" id="3.40.50.300:FF:000299">
    <property type="entry name" value="ABC transporter ATP-binding protein/permease"/>
    <property type="match status" value="1"/>
</dbReference>
<evidence type="ECO:0000256" key="2">
    <source>
        <dbReference type="ARBA" id="ARBA00022448"/>
    </source>
</evidence>
<dbReference type="NCBIfam" id="TIGR01193">
    <property type="entry name" value="bacteriocin_ABC"/>
    <property type="match status" value="1"/>
</dbReference>
<dbReference type="InterPro" id="IPR017871">
    <property type="entry name" value="ABC_transporter-like_CS"/>
</dbReference>
<proteinExistence type="predicted"/>